<protein>
    <submittedName>
        <fullName evidence="3">Putative iron-regulated protein</fullName>
    </submittedName>
</protein>
<dbReference type="OrthoDB" id="9795827at2"/>
<evidence type="ECO:0000313" key="4">
    <source>
        <dbReference type="Proteomes" id="UP000049455"/>
    </source>
</evidence>
<name>A0A0M7B9S4_9RHOB</name>
<dbReference type="RefSeq" id="WP_055662443.1">
    <property type="nucleotide sequence ID" value="NZ_CYPR01000045.1"/>
</dbReference>
<dbReference type="InterPro" id="IPR007314">
    <property type="entry name" value="Cofac_haem-bd_dom"/>
</dbReference>
<evidence type="ECO:0000313" key="3">
    <source>
        <dbReference type="EMBL" id="CUH27655.1"/>
    </source>
</evidence>
<dbReference type="Gene3D" id="3.40.50.11550">
    <property type="match status" value="1"/>
</dbReference>
<accession>A0A0M7B9S4</accession>
<dbReference type="STRING" id="313367.JSE7799_00780"/>
<dbReference type="SUPFAM" id="SSF159501">
    <property type="entry name" value="EreA/ChaN-like"/>
    <property type="match status" value="1"/>
</dbReference>
<gene>
    <name evidence="3" type="ORF">JSE7799_00780</name>
</gene>
<dbReference type="Proteomes" id="UP000049455">
    <property type="component" value="Unassembled WGS sequence"/>
</dbReference>
<feature type="chain" id="PRO_5005810184" evidence="1">
    <location>
        <begin position="18"/>
        <end position="239"/>
    </location>
</feature>
<feature type="domain" description="Haem-binding uptake Tiki superfamily ChaN" evidence="2">
    <location>
        <begin position="125"/>
        <end position="196"/>
    </location>
</feature>
<feature type="signal peptide" evidence="1">
    <location>
        <begin position="1"/>
        <end position="17"/>
    </location>
</feature>
<dbReference type="EMBL" id="CYPR01000045">
    <property type="protein sequence ID" value="CUH27655.1"/>
    <property type="molecule type" value="Genomic_DNA"/>
</dbReference>
<evidence type="ECO:0000259" key="2">
    <source>
        <dbReference type="Pfam" id="PF04187"/>
    </source>
</evidence>
<sequence length="239" mass="25066">MILRALAIFATIGPAAAQNLPPADVYVIGEIHGNPAHHATQARLVAHIAPRALVFEQLSGAQADRISPDARRNAATLGPLLDWDESGWPDIALYAPIMAAADAPILGAAGEAGDLSAYDLDTALPAAEQQEREALQAAAHCDALPTDLLPDFVARQRAIDAQFAARTLDALDRYGAPVVLITGNGHARTDWGVPAAIARVRPDLRVVAIVQGEGEPTVPGDIVLQADAPPRDDPCAAFR</sequence>
<keyword evidence="1" id="KW-0732">Signal</keyword>
<dbReference type="CDD" id="cd14727">
    <property type="entry name" value="ChanN-like"/>
    <property type="match status" value="1"/>
</dbReference>
<organism evidence="3 4">
    <name type="scientific">Jannaschia seosinensis</name>
    <dbReference type="NCBI Taxonomy" id="313367"/>
    <lineage>
        <taxon>Bacteria</taxon>
        <taxon>Pseudomonadati</taxon>
        <taxon>Pseudomonadota</taxon>
        <taxon>Alphaproteobacteria</taxon>
        <taxon>Rhodobacterales</taxon>
        <taxon>Roseobacteraceae</taxon>
        <taxon>Jannaschia</taxon>
    </lineage>
</organism>
<feature type="domain" description="Haem-binding uptake Tiki superfamily ChaN" evidence="2">
    <location>
        <begin position="17"/>
        <end position="102"/>
    </location>
</feature>
<proteinExistence type="predicted"/>
<dbReference type="AlphaFoldDB" id="A0A0M7B9S4"/>
<keyword evidence="4" id="KW-1185">Reference proteome</keyword>
<reference evidence="3 4" key="1">
    <citation type="submission" date="2015-09" db="EMBL/GenBank/DDBJ databases">
        <authorList>
            <person name="Jackson K.R."/>
            <person name="Lunt B.L."/>
            <person name="Fisher J.N.B."/>
            <person name="Gardner A.V."/>
            <person name="Bailey M.E."/>
            <person name="Deus L.M."/>
            <person name="Earl A.S."/>
            <person name="Gibby P.D."/>
            <person name="Hartmann K.A."/>
            <person name="Liu J.E."/>
            <person name="Manci A.M."/>
            <person name="Nielsen D.A."/>
            <person name="Solomon M.B."/>
            <person name="Breakwell D.P."/>
            <person name="Burnett S.H."/>
            <person name="Grose J.H."/>
        </authorList>
    </citation>
    <scope>NUCLEOTIDE SEQUENCE [LARGE SCALE GENOMIC DNA]</scope>
    <source>
        <strain evidence="3 4">CECT 7799</strain>
    </source>
</reference>
<evidence type="ECO:0000256" key="1">
    <source>
        <dbReference type="SAM" id="SignalP"/>
    </source>
</evidence>
<dbReference type="Pfam" id="PF04187">
    <property type="entry name" value="Cofac_haem_bdg"/>
    <property type="match status" value="2"/>
</dbReference>